<evidence type="ECO:0000256" key="5">
    <source>
        <dbReference type="ARBA" id="ARBA00022946"/>
    </source>
</evidence>
<organism evidence="7 8">
    <name type="scientific">Dillenia turbinata</name>
    <dbReference type="NCBI Taxonomy" id="194707"/>
    <lineage>
        <taxon>Eukaryota</taxon>
        <taxon>Viridiplantae</taxon>
        <taxon>Streptophyta</taxon>
        <taxon>Embryophyta</taxon>
        <taxon>Tracheophyta</taxon>
        <taxon>Spermatophyta</taxon>
        <taxon>Magnoliopsida</taxon>
        <taxon>eudicotyledons</taxon>
        <taxon>Gunneridae</taxon>
        <taxon>Pentapetalae</taxon>
        <taxon>Dilleniales</taxon>
        <taxon>Dilleniaceae</taxon>
        <taxon>Dillenia</taxon>
    </lineage>
</organism>
<dbReference type="InterPro" id="IPR006047">
    <property type="entry name" value="GH13_cat_dom"/>
</dbReference>
<dbReference type="Pfam" id="PF21156">
    <property type="entry name" value="ISOA1-3_C"/>
    <property type="match status" value="1"/>
</dbReference>
<keyword evidence="8" id="KW-1185">Reference proteome</keyword>
<dbReference type="Pfam" id="PF00128">
    <property type="entry name" value="Alpha-amylase"/>
    <property type="match status" value="1"/>
</dbReference>
<name>A0AAN8VMG8_9MAGN</name>
<evidence type="ECO:0000313" key="7">
    <source>
        <dbReference type="EMBL" id="KAK6936850.1"/>
    </source>
</evidence>
<reference evidence="7 8" key="1">
    <citation type="submission" date="2023-12" db="EMBL/GenBank/DDBJ databases">
        <title>A high-quality genome assembly for Dillenia turbinata (Dilleniales).</title>
        <authorList>
            <person name="Chanderbali A."/>
        </authorList>
    </citation>
    <scope>NUCLEOTIDE SEQUENCE [LARGE SCALE GENOMIC DNA]</scope>
    <source>
        <strain evidence="7">LSX21</strain>
        <tissue evidence="7">Leaf</tissue>
    </source>
</reference>
<dbReference type="InterPro" id="IPR014756">
    <property type="entry name" value="Ig_E-set"/>
</dbReference>
<comment type="subcellular location">
    <subcellularLocation>
        <location evidence="1">Plastid</location>
        <location evidence="1">Chloroplast</location>
    </subcellularLocation>
</comment>
<dbReference type="AlphaFoldDB" id="A0AAN8VMG8"/>
<dbReference type="InterPro" id="IPR013780">
    <property type="entry name" value="Glyco_hydro_b"/>
</dbReference>
<proteinExistence type="inferred from homology"/>
<dbReference type="InterPro" id="IPR044096">
    <property type="entry name" value="AmyAc_plant_ISA2"/>
</dbReference>
<protein>
    <submittedName>
        <fullName evidence="7">Glycosyl hydrolase, family 13, catalytic domain</fullName>
    </submittedName>
</protein>
<comment type="caution">
    <text evidence="7">The sequence shown here is derived from an EMBL/GenBank/DDBJ whole genome shotgun (WGS) entry which is preliminary data.</text>
</comment>
<dbReference type="GO" id="GO:0009507">
    <property type="term" value="C:chloroplast"/>
    <property type="evidence" value="ECO:0007669"/>
    <property type="project" value="UniProtKB-SubCell"/>
</dbReference>
<evidence type="ECO:0000256" key="3">
    <source>
        <dbReference type="ARBA" id="ARBA00022528"/>
    </source>
</evidence>
<dbReference type="Pfam" id="PF02922">
    <property type="entry name" value="CBM_48"/>
    <property type="match status" value="1"/>
</dbReference>
<keyword evidence="3" id="KW-0150">Chloroplast</keyword>
<dbReference type="Proteomes" id="UP001370490">
    <property type="component" value="Unassembled WGS sequence"/>
</dbReference>
<evidence type="ECO:0000259" key="6">
    <source>
        <dbReference type="SMART" id="SM00642"/>
    </source>
</evidence>
<dbReference type="InterPro" id="IPR017853">
    <property type="entry name" value="GH"/>
</dbReference>
<dbReference type="GO" id="GO:0019252">
    <property type="term" value="P:starch biosynthetic process"/>
    <property type="evidence" value="ECO:0007669"/>
    <property type="project" value="InterPro"/>
</dbReference>
<keyword evidence="7" id="KW-0378">Hydrolase</keyword>
<dbReference type="CDD" id="cd02856">
    <property type="entry name" value="E_set_GDE_Isoamylase_N"/>
    <property type="match status" value="1"/>
</dbReference>
<dbReference type="SUPFAM" id="SSF51445">
    <property type="entry name" value="(Trans)glycosidases"/>
    <property type="match status" value="1"/>
</dbReference>
<feature type="domain" description="Glycosyl hydrolase family 13 catalytic" evidence="6">
    <location>
        <begin position="365"/>
        <end position="739"/>
    </location>
</feature>
<evidence type="ECO:0000256" key="1">
    <source>
        <dbReference type="ARBA" id="ARBA00004229"/>
    </source>
</evidence>
<dbReference type="PANTHER" id="PTHR43002">
    <property type="entry name" value="GLYCOGEN DEBRANCHING ENZYME"/>
    <property type="match status" value="1"/>
</dbReference>
<dbReference type="InterPro" id="IPR048650">
    <property type="entry name" value="ISOA1-3-like_C"/>
</dbReference>
<dbReference type="SUPFAM" id="SSF81296">
    <property type="entry name" value="E set domains"/>
    <property type="match status" value="1"/>
</dbReference>
<evidence type="ECO:0000313" key="8">
    <source>
        <dbReference type="Proteomes" id="UP001370490"/>
    </source>
</evidence>
<dbReference type="GO" id="GO:0019156">
    <property type="term" value="F:isoamylase activity"/>
    <property type="evidence" value="ECO:0007669"/>
    <property type="project" value="InterPro"/>
</dbReference>
<evidence type="ECO:0000256" key="2">
    <source>
        <dbReference type="ARBA" id="ARBA00008061"/>
    </source>
</evidence>
<dbReference type="InterPro" id="IPR004193">
    <property type="entry name" value="Glyco_hydro_13_N"/>
</dbReference>
<dbReference type="SMART" id="SM00642">
    <property type="entry name" value="Aamy"/>
    <property type="match status" value="1"/>
</dbReference>
<keyword evidence="4" id="KW-0934">Plastid</keyword>
<keyword evidence="5" id="KW-0809">Transit peptide</keyword>
<dbReference type="Gene3D" id="2.60.40.1180">
    <property type="entry name" value="Golgi alpha-mannosidase II"/>
    <property type="match status" value="1"/>
</dbReference>
<dbReference type="Gene3D" id="2.60.40.10">
    <property type="entry name" value="Immunoglobulins"/>
    <property type="match status" value="1"/>
</dbReference>
<dbReference type="Gene3D" id="3.20.20.80">
    <property type="entry name" value="Glycosidases"/>
    <property type="match status" value="1"/>
</dbReference>
<dbReference type="InterPro" id="IPR013783">
    <property type="entry name" value="Ig-like_fold"/>
</dbReference>
<sequence>MAMVPSLSLGIQSPCLNCGIYDSFTLVSSMPHFHGKFATGKQCMGRKSVCEEISKNVKTTTAYGHLSSKASATSWASIGQTKDDLFTVEIEGLEKVSTYRFRSEVDGHVKVIVGKKNMNYVVYIEVSSLQLCGNQNELFLRWVMYRSDASFLVPSDVEAFEVPFMWKSDGRTGLELRFDLNQAPFYLSFLLKSTLGDGMAIRTNTMTNFVVPVGFGSGYPAPMGLSFLDDGSLNFAFFSKNAENVVLCLYEDSSSKPALEISLDPYVNRSGDIWHASWEGGGPYVSYGYRCMRDALPEKGNSISDGNVLLDPYALVVGNSLHEQHVSNLNVKHIGQLCKEPAFDWKGDVHPYIPLEKLIVYRLDVKRFTIDKSSKLPGDVAGTFYGVAEKLGHLKELGVNAILLEPISLFDKHKGPYFPLHFFSPSNLYGPSDDSISTIFAMKEMVKKMHRNGIEVLLEVVFTYTGDDAAFHDIDFSSYYGKTGPDFEARNALNCNYPIVQQMILDSLQNWVIEFHIDGFCFMDASSLMRGFYGEYLSRPSLVEAIAFDPVLSKVKIIADCWDPLDKASKEVRFPHWKRWAEINTKFCVDVRNFLRGEGLPSDLATRLCGSGDIFSDGRGPAFSFNFIARNFGLPLVDLVSFSVSELASELSWNCGEEGPTNKSSVLERRLKQIRNFLFILYVSLGVPVLNMGDECGQSSGGSRSYDDRKAFDWGALKTGFGIQTTEFISFLGSLRTRRSDLLQKRAFLKEESIDWHGSEQSEPAWEDPSSKFLAMTIKAEREDAESDPEFSEIKGDLFLAFNAADRPENVVLPPAPTGMAWFRLVDTALPFPRFFSNDGVPLLEQTPGFVTYDMKSHSCALFEAKIRE</sequence>
<accession>A0AAN8VMG8</accession>
<dbReference type="InterPro" id="IPR044505">
    <property type="entry name" value="GlgX_Isoamylase_N_E_set"/>
</dbReference>
<evidence type="ECO:0000256" key="4">
    <source>
        <dbReference type="ARBA" id="ARBA00022640"/>
    </source>
</evidence>
<gene>
    <name evidence="7" type="ORF">RJ641_033880</name>
</gene>
<dbReference type="SUPFAM" id="SSF51011">
    <property type="entry name" value="Glycosyl hydrolase domain"/>
    <property type="match status" value="1"/>
</dbReference>
<dbReference type="EMBL" id="JBAMMX010000007">
    <property type="protein sequence ID" value="KAK6936850.1"/>
    <property type="molecule type" value="Genomic_DNA"/>
</dbReference>
<dbReference type="CDD" id="cd11346">
    <property type="entry name" value="AmyAc_plant_IsoA"/>
    <property type="match status" value="1"/>
</dbReference>
<comment type="similarity">
    <text evidence="2">Belongs to the glycosyl hydrolase 13 family.</text>
</comment>